<dbReference type="PANTHER" id="PTHR46228">
    <property type="entry name" value="KELCH DOMAIN-CONTAINING PROTEIN"/>
    <property type="match status" value="1"/>
</dbReference>
<evidence type="ECO:0000256" key="1">
    <source>
        <dbReference type="ARBA" id="ARBA00022441"/>
    </source>
</evidence>
<comment type="caution">
    <text evidence="3">The sequence shown here is derived from an EMBL/GenBank/DDBJ whole genome shotgun (WGS) entry which is preliminary data.</text>
</comment>
<dbReference type="SUPFAM" id="SSF117281">
    <property type="entry name" value="Kelch motif"/>
    <property type="match status" value="1"/>
</dbReference>
<dbReference type="PANTHER" id="PTHR46228:SF2">
    <property type="entry name" value="KELCH REPEAT PROTEIN (AFU_ORTHOLOGUE AFUA_4G14350)"/>
    <property type="match status" value="1"/>
</dbReference>
<gene>
    <name evidence="3" type="ORF">M0811_01504</name>
</gene>
<reference evidence="3" key="1">
    <citation type="submission" date="2022-10" db="EMBL/GenBank/DDBJ databases">
        <title>Novel sulphate-reducing endosymbionts in the free-living metamonad Anaeramoeba.</title>
        <authorList>
            <person name="Jerlstrom-Hultqvist J."/>
            <person name="Cepicka I."/>
            <person name="Gallot-Lavallee L."/>
            <person name="Salas-Leiva D."/>
            <person name="Curtis B.A."/>
            <person name="Zahonova K."/>
            <person name="Pipaliya S."/>
            <person name="Dacks J."/>
            <person name="Roger A.J."/>
        </authorList>
    </citation>
    <scope>NUCLEOTIDE SEQUENCE</scope>
    <source>
        <strain evidence="3">BMAN</strain>
    </source>
</reference>
<dbReference type="AlphaFoldDB" id="A0A9Q0R9W7"/>
<dbReference type="EMBL" id="JAPDFW010000081">
    <property type="protein sequence ID" value="KAJ5072489.1"/>
    <property type="molecule type" value="Genomic_DNA"/>
</dbReference>
<dbReference type="InterPro" id="IPR015915">
    <property type="entry name" value="Kelch-typ_b-propeller"/>
</dbReference>
<name>A0A9Q0R9W7_ANAIG</name>
<dbReference type="Pfam" id="PF24681">
    <property type="entry name" value="Kelch_KLHDC2_KLHL20_DRC7"/>
    <property type="match status" value="1"/>
</dbReference>
<dbReference type="OrthoDB" id="10001928at2759"/>
<accession>A0A9Q0R9W7</accession>
<evidence type="ECO:0000313" key="3">
    <source>
        <dbReference type="EMBL" id="KAJ5072489.1"/>
    </source>
</evidence>
<dbReference type="Proteomes" id="UP001149090">
    <property type="component" value="Unassembled WGS sequence"/>
</dbReference>
<proteinExistence type="predicted"/>
<organism evidence="3 4">
    <name type="scientific">Anaeramoeba ignava</name>
    <name type="common">Anaerobic marine amoeba</name>
    <dbReference type="NCBI Taxonomy" id="1746090"/>
    <lineage>
        <taxon>Eukaryota</taxon>
        <taxon>Metamonada</taxon>
        <taxon>Anaeramoebidae</taxon>
        <taxon>Anaeramoeba</taxon>
    </lineage>
</organism>
<keyword evidence="4" id="KW-1185">Reference proteome</keyword>
<sequence length="207" mass="24423">MISYNIKRNQWEKYKMYGDIPSVRSSCSAIIWKDLIVVFGGFEQANGYYNNLYFFETKTLTWTEIIKPNAPSPRDRCSCWIDYSQNKMMVFGGMVDDKHFCDLHSFDLDFLIWDDLTPNNQIKELSRNDLKKSEYQNFVKNREYKWPPPSGGHVVCSSLETHYIVLFSGSKQTINRKYINSIYVFQSLPDINQDLLKFSQETILRDI</sequence>
<protein>
    <submittedName>
        <fullName evidence="3">Kelch domain-containing protein</fullName>
    </submittedName>
</protein>
<evidence type="ECO:0000313" key="4">
    <source>
        <dbReference type="Proteomes" id="UP001149090"/>
    </source>
</evidence>
<dbReference type="Gene3D" id="2.120.10.80">
    <property type="entry name" value="Kelch-type beta propeller"/>
    <property type="match status" value="1"/>
</dbReference>
<keyword evidence="1" id="KW-0880">Kelch repeat</keyword>
<keyword evidence="2" id="KW-0677">Repeat</keyword>
<evidence type="ECO:0000256" key="2">
    <source>
        <dbReference type="ARBA" id="ARBA00022737"/>
    </source>
</evidence>